<dbReference type="KEGG" id="slr:L21SP2_3311"/>
<gene>
    <name evidence="2" type="ORF">L21SP2_3311</name>
</gene>
<dbReference type="PANTHER" id="PTHR43441:SF11">
    <property type="entry name" value="RIBOSOMAL-PROTEIN-SERINE ACETYLTRANSFERASE"/>
    <property type="match status" value="1"/>
</dbReference>
<dbReference type="InterPro" id="IPR016181">
    <property type="entry name" value="Acyl_CoA_acyltransferase"/>
</dbReference>
<sequence>MRIGFQEYNLARLEIKCATKNVASQKVAEKLGFTCEGILRQAERINESVHDLKLYSLLRSEWEYS</sequence>
<dbReference type="GO" id="GO:0005737">
    <property type="term" value="C:cytoplasm"/>
    <property type="evidence" value="ECO:0007669"/>
    <property type="project" value="TreeGrafter"/>
</dbReference>
<dbReference type="GO" id="GO:1990189">
    <property type="term" value="F:protein N-terminal-serine acetyltransferase activity"/>
    <property type="evidence" value="ECO:0007669"/>
    <property type="project" value="TreeGrafter"/>
</dbReference>
<keyword evidence="3" id="KW-1185">Reference proteome</keyword>
<dbReference type="Pfam" id="PF13302">
    <property type="entry name" value="Acetyltransf_3"/>
    <property type="match status" value="1"/>
</dbReference>
<keyword evidence="2" id="KW-0808">Transferase</keyword>
<evidence type="ECO:0000313" key="2">
    <source>
        <dbReference type="EMBL" id="AHC16651.1"/>
    </source>
</evidence>
<protein>
    <submittedName>
        <fullName evidence="2">Ribosomal-protein-L7p-serine acetyltransferase</fullName>
    </submittedName>
</protein>
<accession>V5WNP3</accession>
<dbReference type="eggNOG" id="COG1670">
    <property type="taxonomic scope" value="Bacteria"/>
</dbReference>
<dbReference type="EMBL" id="CP006939">
    <property type="protein sequence ID" value="AHC16651.1"/>
    <property type="molecule type" value="Genomic_DNA"/>
</dbReference>
<organism evidence="2 3">
    <name type="scientific">Salinispira pacifica</name>
    <dbReference type="NCBI Taxonomy" id="1307761"/>
    <lineage>
        <taxon>Bacteria</taxon>
        <taxon>Pseudomonadati</taxon>
        <taxon>Spirochaetota</taxon>
        <taxon>Spirochaetia</taxon>
        <taxon>Spirochaetales</taxon>
        <taxon>Spirochaetaceae</taxon>
        <taxon>Salinispira</taxon>
    </lineage>
</organism>
<dbReference type="SUPFAM" id="SSF55729">
    <property type="entry name" value="Acyl-CoA N-acyltransferases (Nat)"/>
    <property type="match status" value="1"/>
</dbReference>
<name>V5WNP3_9SPIO</name>
<dbReference type="GO" id="GO:0008999">
    <property type="term" value="F:protein-N-terminal-alanine acetyltransferase activity"/>
    <property type="evidence" value="ECO:0007669"/>
    <property type="project" value="TreeGrafter"/>
</dbReference>
<dbReference type="InterPro" id="IPR000182">
    <property type="entry name" value="GNAT_dom"/>
</dbReference>
<proteinExistence type="predicted"/>
<dbReference type="Proteomes" id="UP000018680">
    <property type="component" value="Chromosome"/>
</dbReference>
<dbReference type="PANTHER" id="PTHR43441">
    <property type="entry name" value="RIBOSOMAL-PROTEIN-SERINE ACETYLTRANSFERASE"/>
    <property type="match status" value="1"/>
</dbReference>
<evidence type="ECO:0000313" key="3">
    <source>
        <dbReference type="Proteomes" id="UP000018680"/>
    </source>
</evidence>
<evidence type="ECO:0000259" key="1">
    <source>
        <dbReference type="Pfam" id="PF13302"/>
    </source>
</evidence>
<feature type="domain" description="N-acetyltransferase" evidence="1">
    <location>
        <begin position="2"/>
        <end position="34"/>
    </location>
</feature>
<dbReference type="InterPro" id="IPR051908">
    <property type="entry name" value="Ribosomal_N-acetyltransferase"/>
</dbReference>
<dbReference type="STRING" id="1307761.L21SP2_3311"/>
<reference evidence="2 3" key="1">
    <citation type="journal article" date="2015" name="Stand. Genomic Sci.">
        <title>Complete genome sequence and description of Salinispira pacifica gen. nov., sp. nov., a novel spirochaete isolated form a hypersaline microbial mat.</title>
        <authorList>
            <person name="Ben Hania W."/>
            <person name="Joseph M."/>
            <person name="Schumann P."/>
            <person name="Bunk B."/>
            <person name="Fiebig A."/>
            <person name="Sproer C."/>
            <person name="Klenk H.P."/>
            <person name="Fardeau M.L."/>
            <person name="Spring S."/>
        </authorList>
    </citation>
    <scope>NUCLEOTIDE SEQUENCE [LARGE SCALE GENOMIC DNA]</scope>
    <source>
        <strain evidence="2 3">L21-RPul-D2</strain>
    </source>
</reference>
<dbReference type="AlphaFoldDB" id="V5WNP3"/>
<dbReference type="Gene3D" id="3.40.630.30">
    <property type="match status" value="1"/>
</dbReference>
<dbReference type="HOGENOM" id="CLU_013985_40_3_12"/>